<reference evidence="2" key="1">
    <citation type="submission" date="2018-11" db="EMBL/GenBank/DDBJ databases">
        <authorList>
            <consortium name="Pathogen Informatics"/>
        </authorList>
    </citation>
    <scope>NUCLEOTIDE SEQUENCE</scope>
</reference>
<dbReference type="PANTHER" id="PTHR11915">
    <property type="entry name" value="SPECTRIN/FILAMIN RELATED CYTOSKELETAL PROTEIN"/>
    <property type="match status" value="1"/>
</dbReference>
<evidence type="ECO:0000313" key="2">
    <source>
        <dbReference type="EMBL" id="VEL40611.1"/>
    </source>
</evidence>
<dbReference type="AlphaFoldDB" id="A0A448XMZ5"/>
<dbReference type="InterPro" id="IPR002017">
    <property type="entry name" value="Spectrin_repeat"/>
</dbReference>
<dbReference type="Proteomes" id="UP000784294">
    <property type="component" value="Unassembled WGS sequence"/>
</dbReference>
<proteinExistence type="predicted"/>
<sequence length="156" mass="17875">MKLNKAFSDAIANQSRMDNRAKQLNEQLKLQEFCQEIDDVEEWMAEKAIVAAEEPARQMHNIAAVYSRFKAFEGELEANKDKIMREGEELVDHRPTLSEVVVPRLLSLRKQWDELNTTSVEKSAKMADANRGGCIASHYYISLGILYAYFFSHSLC</sequence>
<dbReference type="EMBL" id="CAAALY010265603">
    <property type="protein sequence ID" value="VEL40611.1"/>
    <property type="molecule type" value="Genomic_DNA"/>
</dbReference>
<dbReference type="SUPFAM" id="SSF46966">
    <property type="entry name" value="Spectrin repeat"/>
    <property type="match status" value="1"/>
</dbReference>
<dbReference type="SMART" id="SM00150">
    <property type="entry name" value="SPEC"/>
    <property type="match status" value="1"/>
</dbReference>
<comment type="caution">
    <text evidence="2">The sequence shown here is derived from an EMBL/GenBank/DDBJ whole genome shotgun (WGS) entry which is preliminary data.</text>
</comment>
<gene>
    <name evidence="2" type="ORF">PXEA_LOCUS34051</name>
</gene>
<keyword evidence="1" id="KW-0677">Repeat</keyword>
<name>A0A448XMZ5_9PLAT</name>
<dbReference type="Gene3D" id="1.20.58.60">
    <property type="match status" value="1"/>
</dbReference>
<organism evidence="2 3">
    <name type="scientific">Protopolystoma xenopodis</name>
    <dbReference type="NCBI Taxonomy" id="117903"/>
    <lineage>
        <taxon>Eukaryota</taxon>
        <taxon>Metazoa</taxon>
        <taxon>Spiralia</taxon>
        <taxon>Lophotrochozoa</taxon>
        <taxon>Platyhelminthes</taxon>
        <taxon>Monogenea</taxon>
        <taxon>Polyopisthocotylea</taxon>
        <taxon>Polystomatidea</taxon>
        <taxon>Polystomatidae</taxon>
        <taxon>Protopolystoma</taxon>
    </lineage>
</organism>
<protein>
    <submittedName>
        <fullName evidence="2">Uncharacterized protein</fullName>
    </submittedName>
</protein>
<evidence type="ECO:0000256" key="1">
    <source>
        <dbReference type="ARBA" id="ARBA00022737"/>
    </source>
</evidence>
<dbReference type="CDD" id="cd00176">
    <property type="entry name" value="SPEC"/>
    <property type="match status" value="1"/>
</dbReference>
<keyword evidence="3" id="KW-1185">Reference proteome</keyword>
<evidence type="ECO:0000313" key="3">
    <source>
        <dbReference type="Proteomes" id="UP000784294"/>
    </source>
</evidence>
<dbReference type="Pfam" id="PF00435">
    <property type="entry name" value="Spectrin"/>
    <property type="match status" value="1"/>
</dbReference>
<accession>A0A448XMZ5</accession>
<dbReference type="InterPro" id="IPR018159">
    <property type="entry name" value="Spectrin/alpha-actinin"/>
</dbReference>